<dbReference type="EMBL" id="BMKB01000001">
    <property type="protein sequence ID" value="GGA40747.1"/>
    <property type="molecule type" value="Genomic_DNA"/>
</dbReference>
<feature type="domain" description="ISXO2-like transposase" evidence="2">
    <location>
        <begin position="132"/>
        <end position="287"/>
    </location>
</feature>
<evidence type="ECO:0000313" key="4">
    <source>
        <dbReference type="Proteomes" id="UP000596977"/>
    </source>
</evidence>
<dbReference type="OrthoDB" id="271821at2"/>
<dbReference type="InterPro" id="IPR024442">
    <property type="entry name" value="Transposase_Zn_ribbon"/>
</dbReference>
<dbReference type="RefSeq" id="WP_127073190.1">
    <property type="nucleotide sequence ID" value="NZ_BMKB01000001.1"/>
</dbReference>
<evidence type="ECO:0000313" key="3">
    <source>
        <dbReference type="EMBL" id="GGA40747.1"/>
    </source>
</evidence>
<dbReference type="NCBIfam" id="NF033547">
    <property type="entry name" value="transpos_IS1595"/>
    <property type="match status" value="1"/>
</dbReference>
<reference evidence="3 4" key="1">
    <citation type="journal article" date="2014" name="Int. J. Syst. Evol. Microbiol.">
        <title>Complete genome sequence of Corynebacterium casei LMG S-19264T (=DSM 44701T), isolated from a smear-ripened cheese.</title>
        <authorList>
            <consortium name="US DOE Joint Genome Institute (JGI-PGF)"/>
            <person name="Walter F."/>
            <person name="Albersmeier A."/>
            <person name="Kalinowski J."/>
            <person name="Ruckert C."/>
        </authorList>
    </citation>
    <scope>NUCLEOTIDE SEQUENCE [LARGE SCALE GENOMIC DNA]</scope>
    <source>
        <strain evidence="3 4">CGMCC 1.15896</strain>
    </source>
</reference>
<dbReference type="AlphaFoldDB" id="A0A916VVK0"/>
<evidence type="ECO:0000256" key="1">
    <source>
        <dbReference type="SAM" id="MobiDB-lite"/>
    </source>
</evidence>
<protein>
    <submittedName>
        <fullName evidence="3">DDE transposase</fullName>
    </submittedName>
</protein>
<keyword evidence="4" id="KW-1185">Reference proteome</keyword>
<evidence type="ECO:0000259" key="2">
    <source>
        <dbReference type="SMART" id="SM01126"/>
    </source>
</evidence>
<organism evidence="3 4">
    <name type="scientific">Pelagibacterium lentulum</name>
    <dbReference type="NCBI Taxonomy" id="2029865"/>
    <lineage>
        <taxon>Bacteria</taxon>
        <taxon>Pseudomonadati</taxon>
        <taxon>Pseudomonadota</taxon>
        <taxon>Alphaproteobacteria</taxon>
        <taxon>Hyphomicrobiales</taxon>
        <taxon>Devosiaceae</taxon>
        <taxon>Pelagibacterium</taxon>
    </lineage>
</organism>
<accession>A0A916VVK0</accession>
<dbReference type="InterPro" id="IPR053164">
    <property type="entry name" value="IS1016-like_transposase"/>
</dbReference>
<dbReference type="Pfam" id="PF12760">
    <property type="entry name" value="Zn_ribbon_IS1595"/>
    <property type="match status" value="1"/>
</dbReference>
<dbReference type="PANTHER" id="PTHR47163">
    <property type="entry name" value="DDE_TNP_IS1595 DOMAIN-CONTAINING PROTEIN"/>
    <property type="match status" value="1"/>
</dbReference>
<name>A0A916VVK0_9HYPH</name>
<dbReference type="Proteomes" id="UP000596977">
    <property type="component" value="Unassembled WGS sequence"/>
</dbReference>
<dbReference type="InterPro" id="IPR024445">
    <property type="entry name" value="Tnp_ISXO2-like"/>
</dbReference>
<dbReference type="Pfam" id="PF12762">
    <property type="entry name" value="DDE_Tnp_IS1595"/>
    <property type="match status" value="1"/>
</dbReference>
<comment type="caution">
    <text evidence="3">The sequence shown here is derived from an EMBL/GenBank/DDBJ whole genome shotgun (WGS) entry which is preliminary data.</text>
</comment>
<dbReference type="SMART" id="SM01126">
    <property type="entry name" value="DDE_Tnp_IS1595"/>
    <property type="match status" value="1"/>
</dbReference>
<gene>
    <name evidence="3" type="ORF">GCM10011499_07910</name>
</gene>
<dbReference type="PANTHER" id="PTHR47163:SF2">
    <property type="entry name" value="SI:DKEY-17M8.2"/>
    <property type="match status" value="1"/>
</dbReference>
<sequence>MSILSAKYFHDEAAAFDHVESILWENGPVCPHCGGVERIYTLKNVTGKTGKVRHGLRKCGQCRKQFTVRIGTIFEESHLPMHKWLQAIYLMVSSKKGVSAHQLHRTLEVTYKTAWFLAHRIREAMRSGELAPLGGNGKAVEADETYFGKSDDQPTTRTDGTPFKSRNRRGPSGKRAVVGLVERGGSVRTFHVDKASKSNVAEIVATNVNRESVLNTDESKLYVEIGREFAAHETVMHSGNEYVRGDAYTNTIEGVFSIFKRGMKGVYQHCSEKHLHRYLAEFDFRYNNRIALGVDDKARAACALEGVKGKRLTYRRTSELGAI</sequence>
<proteinExistence type="predicted"/>
<feature type="region of interest" description="Disordered" evidence="1">
    <location>
        <begin position="145"/>
        <end position="172"/>
    </location>
</feature>